<dbReference type="Gene3D" id="3.40.190.10">
    <property type="entry name" value="Periplasmic binding protein-like II"/>
    <property type="match status" value="2"/>
</dbReference>
<name>A0ABP6XAQ7_9ACTN</name>
<evidence type="ECO:0000259" key="4">
    <source>
        <dbReference type="SMART" id="SM00079"/>
    </source>
</evidence>
<dbReference type="SMART" id="SM00062">
    <property type="entry name" value="PBPb"/>
    <property type="match status" value="1"/>
</dbReference>
<feature type="region of interest" description="Disordered" evidence="2">
    <location>
        <begin position="1"/>
        <end position="22"/>
    </location>
</feature>
<evidence type="ECO:0008006" key="7">
    <source>
        <dbReference type="Google" id="ProtNLM"/>
    </source>
</evidence>
<dbReference type="CDD" id="cd01004">
    <property type="entry name" value="PBP2_MidA_like"/>
    <property type="match status" value="1"/>
</dbReference>
<dbReference type="PANTHER" id="PTHR35936">
    <property type="entry name" value="MEMBRANE-BOUND LYTIC MUREIN TRANSGLYCOSYLASE F"/>
    <property type="match status" value="1"/>
</dbReference>
<evidence type="ECO:0000313" key="5">
    <source>
        <dbReference type="EMBL" id="GAA3563690.1"/>
    </source>
</evidence>
<comment type="caution">
    <text evidence="5">The sequence shown here is derived from an EMBL/GenBank/DDBJ whole genome shotgun (WGS) entry which is preliminary data.</text>
</comment>
<accession>A0ABP6XAQ7</accession>
<evidence type="ECO:0000256" key="2">
    <source>
        <dbReference type="SAM" id="MobiDB-lite"/>
    </source>
</evidence>
<dbReference type="Pfam" id="PF00497">
    <property type="entry name" value="SBP_bac_3"/>
    <property type="match status" value="1"/>
</dbReference>
<sequence>MNRTTRPTRAQTAGRRPSGLVSSTTTLLATTALLLLSACGGGAADGGAPAPAGAAPAASAATAHAVVPEAAALVPEAAKTKGTLTVATGEGYPPFEFYAEDNTTLQGVDPEIATAVAQSLGLQPELQVLKFDGVIPGLQGGRYDVAAIAMGITPARNKVVDFVSYFQGGTSIMYPAGNPLGLTLDTMCGHTIAVQQGTIYATDYLPTFIKACTDGGQPTINVSTYPDQPAATLAVSSGRADATIGDFGPFAYVAQQSNGKFEVLDANYSPAPYGLAVPKGSELAPAIEKALEALVADGTYAKTLEKWGVSAGAIKDPAVTRG</sequence>
<keyword evidence="1" id="KW-0732">Signal</keyword>
<evidence type="ECO:0000259" key="3">
    <source>
        <dbReference type="SMART" id="SM00062"/>
    </source>
</evidence>
<evidence type="ECO:0000313" key="6">
    <source>
        <dbReference type="Proteomes" id="UP001500767"/>
    </source>
</evidence>
<keyword evidence="6" id="KW-1185">Reference proteome</keyword>
<dbReference type="PANTHER" id="PTHR35936:SF17">
    <property type="entry name" value="ARGININE-BINDING EXTRACELLULAR PROTEIN ARTP"/>
    <property type="match status" value="1"/>
</dbReference>
<dbReference type="InterPro" id="IPR001638">
    <property type="entry name" value="Solute-binding_3/MltF_N"/>
</dbReference>
<reference evidence="6" key="1">
    <citation type="journal article" date="2019" name="Int. J. Syst. Evol. Microbiol.">
        <title>The Global Catalogue of Microorganisms (GCM) 10K type strain sequencing project: providing services to taxonomists for standard genome sequencing and annotation.</title>
        <authorList>
            <consortium name="The Broad Institute Genomics Platform"/>
            <consortium name="The Broad Institute Genome Sequencing Center for Infectious Disease"/>
            <person name="Wu L."/>
            <person name="Ma J."/>
        </authorList>
    </citation>
    <scope>NUCLEOTIDE SEQUENCE [LARGE SCALE GENOMIC DNA]</scope>
    <source>
        <strain evidence="6">JCM 16540</strain>
    </source>
</reference>
<gene>
    <name evidence="5" type="ORF">GCM10022197_19060</name>
</gene>
<dbReference type="Proteomes" id="UP001500767">
    <property type="component" value="Unassembled WGS sequence"/>
</dbReference>
<dbReference type="EMBL" id="BAAAYR010000002">
    <property type="protein sequence ID" value="GAA3563690.1"/>
    <property type="molecule type" value="Genomic_DNA"/>
</dbReference>
<organism evidence="5 6">
    <name type="scientific">Microlunatus spumicola</name>
    <dbReference type="NCBI Taxonomy" id="81499"/>
    <lineage>
        <taxon>Bacteria</taxon>
        <taxon>Bacillati</taxon>
        <taxon>Actinomycetota</taxon>
        <taxon>Actinomycetes</taxon>
        <taxon>Propionibacteriales</taxon>
        <taxon>Propionibacteriaceae</taxon>
        <taxon>Microlunatus</taxon>
    </lineage>
</organism>
<dbReference type="SUPFAM" id="SSF53850">
    <property type="entry name" value="Periplasmic binding protein-like II"/>
    <property type="match status" value="1"/>
</dbReference>
<dbReference type="InterPro" id="IPR001320">
    <property type="entry name" value="Iontro_rcpt_C"/>
</dbReference>
<protein>
    <recommendedName>
        <fullName evidence="7">Amino acid ABC transporter substrate-binding protein, PAAT family</fullName>
    </recommendedName>
</protein>
<dbReference type="SMART" id="SM00079">
    <property type="entry name" value="PBPe"/>
    <property type="match status" value="1"/>
</dbReference>
<proteinExistence type="predicted"/>
<dbReference type="RefSeq" id="WP_204910880.1">
    <property type="nucleotide sequence ID" value="NZ_BAAAYR010000002.1"/>
</dbReference>
<feature type="compositionally biased region" description="Polar residues" evidence="2">
    <location>
        <begin position="1"/>
        <end position="11"/>
    </location>
</feature>
<evidence type="ECO:0000256" key="1">
    <source>
        <dbReference type="ARBA" id="ARBA00022729"/>
    </source>
</evidence>
<feature type="domain" description="Ionotropic glutamate receptor C-terminal" evidence="4">
    <location>
        <begin position="83"/>
        <end position="310"/>
    </location>
</feature>
<feature type="domain" description="Solute-binding protein family 3/N-terminal" evidence="3">
    <location>
        <begin position="83"/>
        <end position="311"/>
    </location>
</feature>